<reference evidence="2 3" key="1">
    <citation type="submission" date="2013-09" db="EMBL/GenBank/DDBJ databases">
        <title>Whole genome shotgun sequence of Vibrio azureus NBRC 104587.</title>
        <authorList>
            <person name="Isaki S."/>
            <person name="Hosoyama A."/>
            <person name="Numata M."/>
            <person name="Hashimoto M."/>
            <person name="Hosoyama Y."/>
            <person name="Tsuchikane K."/>
            <person name="Noguchi M."/>
            <person name="Hirakata S."/>
            <person name="Ichikawa N."/>
            <person name="Ohji S."/>
            <person name="Yamazoe A."/>
            <person name="Fujita N."/>
        </authorList>
    </citation>
    <scope>NUCLEOTIDE SEQUENCE [LARGE SCALE GENOMIC DNA]</scope>
    <source>
        <strain evidence="2 3">NBRC 104587</strain>
    </source>
</reference>
<dbReference type="Gene3D" id="3.40.50.1820">
    <property type="entry name" value="alpha/beta hydrolase"/>
    <property type="match status" value="1"/>
</dbReference>
<feature type="domain" description="AB hydrolase-1" evidence="1">
    <location>
        <begin position="26"/>
        <end position="131"/>
    </location>
</feature>
<accession>U3ABV6</accession>
<name>U3ABV6_9VIBR</name>
<dbReference type="PANTHER" id="PTHR43433">
    <property type="entry name" value="HYDROLASE, ALPHA/BETA FOLD FAMILY PROTEIN"/>
    <property type="match status" value="1"/>
</dbReference>
<evidence type="ECO:0000313" key="3">
    <source>
        <dbReference type="Proteomes" id="UP000016567"/>
    </source>
</evidence>
<dbReference type="EMBL" id="BATL01000073">
    <property type="protein sequence ID" value="GAD77401.1"/>
    <property type="molecule type" value="Genomic_DNA"/>
</dbReference>
<dbReference type="OrthoDB" id="9796770at2"/>
<proteinExistence type="predicted"/>
<dbReference type="PANTHER" id="PTHR43433:SF5">
    <property type="entry name" value="AB HYDROLASE-1 DOMAIN-CONTAINING PROTEIN"/>
    <property type="match status" value="1"/>
</dbReference>
<dbReference type="InterPro" id="IPR029058">
    <property type="entry name" value="AB_hydrolase_fold"/>
</dbReference>
<dbReference type="RefSeq" id="WP_021711140.1">
    <property type="nucleotide sequence ID" value="NZ_BAOB01000101.1"/>
</dbReference>
<dbReference type="AlphaFoldDB" id="U3ABV6"/>
<dbReference type="InterPro" id="IPR050471">
    <property type="entry name" value="AB_hydrolase"/>
</dbReference>
<gene>
    <name evidence="2" type="ORF">VAZ01S_073_00340</name>
</gene>
<comment type="caution">
    <text evidence="2">The sequence shown here is derived from an EMBL/GenBank/DDBJ whole genome shotgun (WGS) entry which is preliminary data.</text>
</comment>
<dbReference type="InterPro" id="IPR000073">
    <property type="entry name" value="AB_hydrolase_1"/>
</dbReference>
<sequence>MDNKDRYLDLDGSSIYYEISGNLEGKPLLMLHGGLGSINELKVLHEYLAKKNLLISVDFRGHGKSPLGSRPLSYAQYQQDVQALLNHLGIEKCAIFGFSDGGIVGYRLAAIDPGRVSCLVTLGAQWRLESDDPAIELLNGLTADYWTARFADDVALYESINPQPDFPRLVDAVKKAWLDSSESGYPNHLVEQILCPMLVMRGEHDLLFSLGDALALKEKVPHCCTEDIPDTSHASHAESPELVSKKVQDFISSSVCHT</sequence>
<evidence type="ECO:0000313" key="2">
    <source>
        <dbReference type="EMBL" id="GAD77401.1"/>
    </source>
</evidence>
<dbReference type="eggNOG" id="COG2267">
    <property type="taxonomic scope" value="Bacteria"/>
</dbReference>
<keyword evidence="3" id="KW-1185">Reference proteome</keyword>
<dbReference type="SUPFAM" id="SSF53474">
    <property type="entry name" value="alpha/beta-Hydrolases"/>
    <property type="match status" value="1"/>
</dbReference>
<dbReference type="GO" id="GO:0046503">
    <property type="term" value="P:glycerolipid catabolic process"/>
    <property type="evidence" value="ECO:0007669"/>
    <property type="project" value="TreeGrafter"/>
</dbReference>
<dbReference type="STRING" id="1219077.VAZ01S_073_00340"/>
<organism evidence="2 3">
    <name type="scientific">Vibrio azureus NBRC 104587</name>
    <dbReference type="NCBI Taxonomy" id="1219077"/>
    <lineage>
        <taxon>Bacteria</taxon>
        <taxon>Pseudomonadati</taxon>
        <taxon>Pseudomonadota</taxon>
        <taxon>Gammaproteobacteria</taxon>
        <taxon>Vibrionales</taxon>
        <taxon>Vibrionaceae</taxon>
        <taxon>Vibrio</taxon>
    </lineage>
</organism>
<dbReference type="Proteomes" id="UP000016567">
    <property type="component" value="Unassembled WGS sequence"/>
</dbReference>
<dbReference type="GO" id="GO:0004806">
    <property type="term" value="F:triacylglycerol lipase activity"/>
    <property type="evidence" value="ECO:0007669"/>
    <property type="project" value="TreeGrafter"/>
</dbReference>
<protein>
    <recommendedName>
        <fullName evidence="1">AB hydrolase-1 domain-containing protein</fullName>
    </recommendedName>
</protein>
<dbReference type="Pfam" id="PF00561">
    <property type="entry name" value="Abhydrolase_1"/>
    <property type="match status" value="1"/>
</dbReference>
<evidence type="ECO:0000259" key="1">
    <source>
        <dbReference type="Pfam" id="PF00561"/>
    </source>
</evidence>